<dbReference type="PANTHER" id="PTHR10849:SF20">
    <property type="entry name" value="NADH DEHYDROGENASE [UBIQUINONE] IRON-SULFUR PROTEIN 8, MITOCHONDRIAL"/>
    <property type="match status" value="1"/>
</dbReference>
<evidence type="ECO:0000256" key="1">
    <source>
        <dbReference type="ARBA" id="ARBA00001966"/>
    </source>
</evidence>
<sequence>MTKYIYCGFYQKTYPFDAIMEGIFAFSTKTPEELLYNKGKLFNNGDNWEAKISTNTQADYLHQ</sequence>
<protein>
    <submittedName>
        <fullName evidence="2">NADH dehydrogenase [ubiquinone] iron-sulfur protein 8, mitochondrial</fullName>
    </submittedName>
</protein>
<dbReference type="InterPro" id="IPR010226">
    <property type="entry name" value="NADH_quinone_OxRdtase_chainI"/>
</dbReference>
<dbReference type="GO" id="GO:0006120">
    <property type="term" value="P:mitochondrial electron transport, NADH to ubiquinone"/>
    <property type="evidence" value="ECO:0007669"/>
    <property type="project" value="TreeGrafter"/>
</dbReference>
<dbReference type="GO" id="GO:0032981">
    <property type="term" value="P:mitochondrial respiratory chain complex I assembly"/>
    <property type="evidence" value="ECO:0007669"/>
    <property type="project" value="TreeGrafter"/>
</dbReference>
<keyword evidence="2" id="KW-0830">Ubiquinone</keyword>
<dbReference type="EMBL" id="JH000003">
    <property type="protein sequence ID" value="EGV99849.1"/>
    <property type="molecule type" value="Genomic_DNA"/>
</dbReference>
<organism evidence="2 3">
    <name type="scientific">Cricetulus griseus</name>
    <name type="common">Chinese hamster</name>
    <name type="synonym">Cricetulus barabensis griseus</name>
    <dbReference type="NCBI Taxonomy" id="10029"/>
    <lineage>
        <taxon>Eukaryota</taxon>
        <taxon>Metazoa</taxon>
        <taxon>Chordata</taxon>
        <taxon>Craniata</taxon>
        <taxon>Vertebrata</taxon>
        <taxon>Euteleostomi</taxon>
        <taxon>Mammalia</taxon>
        <taxon>Eutheria</taxon>
        <taxon>Euarchontoglires</taxon>
        <taxon>Glires</taxon>
        <taxon>Rodentia</taxon>
        <taxon>Myomorpha</taxon>
        <taxon>Muroidea</taxon>
        <taxon>Cricetidae</taxon>
        <taxon>Cricetinae</taxon>
        <taxon>Cricetulus</taxon>
    </lineage>
</organism>
<comment type="cofactor">
    <cofactor evidence="1">
        <name>[4Fe-4S] cluster</name>
        <dbReference type="ChEBI" id="CHEBI:49883"/>
    </cofactor>
</comment>
<dbReference type="Proteomes" id="UP000001075">
    <property type="component" value="Unassembled WGS sequence"/>
</dbReference>
<dbReference type="PANTHER" id="PTHR10849">
    <property type="entry name" value="NADH DEHYDROGENASE UBIQUINONE IRON-SULFUR PROTEIN 8, MITOCHONDRIAL"/>
    <property type="match status" value="1"/>
</dbReference>
<accession>G3GRH4</accession>
<dbReference type="GO" id="GO:0051539">
    <property type="term" value="F:4 iron, 4 sulfur cluster binding"/>
    <property type="evidence" value="ECO:0007669"/>
    <property type="project" value="InterPro"/>
</dbReference>
<dbReference type="InParanoid" id="G3GRH4"/>
<dbReference type="GO" id="GO:0003954">
    <property type="term" value="F:NADH dehydrogenase activity"/>
    <property type="evidence" value="ECO:0007669"/>
    <property type="project" value="TreeGrafter"/>
</dbReference>
<evidence type="ECO:0000313" key="3">
    <source>
        <dbReference type="Proteomes" id="UP000001075"/>
    </source>
</evidence>
<name>G3GRH4_CRIGR</name>
<dbReference type="GO" id="GO:0005739">
    <property type="term" value="C:mitochondrion"/>
    <property type="evidence" value="ECO:0007669"/>
    <property type="project" value="GOC"/>
</dbReference>
<evidence type="ECO:0000313" key="2">
    <source>
        <dbReference type="EMBL" id="EGV99849.1"/>
    </source>
</evidence>
<proteinExistence type="predicted"/>
<gene>
    <name evidence="2" type="ORF">I79_000119</name>
</gene>
<reference evidence="3" key="1">
    <citation type="journal article" date="2011" name="Nat. Biotechnol.">
        <title>The genomic sequence of the Chinese hamster ovary (CHO)-K1 cell line.</title>
        <authorList>
            <person name="Xu X."/>
            <person name="Nagarajan H."/>
            <person name="Lewis N.E."/>
            <person name="Pan S."/>
            <person name="Cai Z."/>
            <person name="Liu X."/>
            <person name="Chen W."/>
            <person name="Xie M."/>
            <person name="Wang W."/>
            <person name="Hammond S."/>
            <person name="Andersen M.R."/>
            <person name="Neff N."/>
            <person name="Passarelli B."/>
            <person name="Koh W."/>
            <person name="Fan H.C."/>
            <person name="Wang J."/>
            <person name="Gui Y."/>
            <person name="Lee K.H."/>
            <person name="Betenbaugh M.J."/>
            <person name="Quake S.R."/>
            <person name="Famili I."/>
            <person name="Palsson B.O."/>
            <person name="Wang J."/>
        </authorList>
    </citation>
    <scope>NUCLEOTIDE SEQUENCE [LARGE SCALE GENOMIC DNA]</scope>
    <source>
        <strain evidence="3">CHO K1 cell line</strain>
    </source>
</reference>
<dbReference type="STRING" id="10029.G3GRH4"/>
<dbReference type="AlphaFoldDB" id="G3GRH4"/>
<dbReference type="GO" id="GO:0016020">
    <property type="term" value="C:membrane"/>
    <property type="evidence" value="ECO:0007669"/>
    <property type="project" value="InterPro"/>
</dbReference>